<name>A0A7W6EF70_9HYPH</name>
<gene>
    <name evidence="2" type="ORF">FHS81_000708</name>
</gene>
<protein>
    <submittedName>
        <fullName evidence="2">Uncharacterized protein</fullName>
    </submittedName>
</protein>
<evidence type="ECO:0000256" key="1">
    <source>
        <dbReference type="SAM" id="MobiDB-lite"/>
    </source>
</evidence>
<evidence type="ECO:0000313" key="3">
    <source>
        <dbReference type="Proteomes" id="UP000537592"/>
    </source>
</evidence>
<organism evidence="2 3">
    <name type="scientific">Pseudochelatococcus contaminans</name>
    <dbReference type="NCBI Taxonomy" id="1538103"/>
    <lineage>
        <taxon>Bacteria</taxon>
        <taxon>Pseudomonadati</taxon>
        <taxon>Pseudomonadota</taxon>
        <taxon>Alphaproteobacteria</taxon>
        <taxon>Hyphomicrobiales</taxon>
        <taxon>Chelatococcaceae</taxon>
        <taxon>Pseudochelatococcus</taxon>
    </lineage>
</organism>
<evidence type="ECO:0000313" key="2">
    <source>
        <dbReference type="EMBL" id="MBB3808654.1"/>
    </source>
</evidence>
<sequence>MECLRPDRPTRPGPVVASDAPRQGILNAAYMEQVDGALTRPHTCQKPGQRAHTGGIIRTDIREPASANAHSINPDIGTPRES</sequence>
<comment type="caution">
    <text evidence="2">The sequence shown here is derived from an EMBL/GenBank/DDBJ whole genome shotgun (WGS) entry which is preliminary data.</text>
</comment>
<accession>A0A7W6EF70</accession>
<dbReference type="Proteomes" id="UP000537592">
    <property type="component" value="Unassembled WGS sequence"/>
</dbReference>
<proteinExistence type="predicted"/>
<keyword evidence="3" id="KW-1185">Reference proteome</keyword>
<feature type="region of interest" description="Disordered" evidence="1">
    <location>
        <begin position="40"/>
        <end position="82"/>
    </location>
</feature>
<reference evidence="2 3" key="1">
    <citation type="submission" date="2020-08" db="EMBL/GenBank/DDBJ databases">
        <title>Genomic Encyclopedia of Type Strains, Phase IV (KMG-IV): sequencing the most valuable type-strain genomes for metagenomic binning, comparative biology and taxonomic classification.</title>
        <authorList>
            <person name="Goeker M."/>
        </authorList>
    </citation>
    <scope>NUCLEOTIDE SEQUENCE [LARGE SCALE GENOMIC DNA]</scope>
    <source>
        <strain evidence="2 3">DSM 28760</strain>
    </source>
</reference>
<dbReference type="EMBL" id="JACICC010000001">
    <property type="protein sequence ID" value="MBB3808654.1"/>
    <property type="molecule type" value="Genomic_DNA"/>
</dbReference>
<dbReference type="AlphaFoldDB" id="A0A7W6EF70"/>